<keyword evidence="5" id="KW-1185">Reference proteome</keyword>
<evidence type="ECO:0000256" key="1">
    <source>
        <dbReference type="ARBA" id="ARBA00022801"/>
    </source>
</evidence>
<dbReference type="SUPFAM" id="SSF55781">
    <property type="entry name" value="GAF domain-like"/>
    <property type="match status" value="1"/>
</dbReference>
<evidence type="ECO:0000313" key="4">
    <source>
        <dbReference type="EMBL" id="GAA2440134.1"/>
    </source>
</evidence>
<evidence type="ECO:0000259" key="2">
    <source>
        <dbReference type="SMART" id="SM00091"/>
    </source>
</evidence>
<dbReference type="Pfam" id="PF08448">
    <property type="entry name" value="PAS_4"/>
    <property type="match status" value="1"/>
</dbReference>
<dbReference type="SMART" id="SM00091">
    <property type="entry name" value="PAS"/>
    <property type="match status" value="1"/>
</dbReference>
<dbReference type="Gene3D" id="3.30.450.40">
    <property type="match status" value="1"/>
</dbReference>
<dbReference type="Pfam" id="PF13581">
    <property type="entry name" value="HATPase_c_2"/>
    <property type="match status" value="1"/>
</dbReference>
<accession>A0ABP5WYF4</accession>
<evidence type="ECO:0000259" key="3">
    <source>
        <dbReference type="SMART" id="SM00331"/>
    </source>
</evidence>
<dbReference type="SUPFAM" id="SSF55785">
    <property type="entry name" value="PYP-like sensor domain (PAS domain)"/>
    <property type="match status" value="1"/>
</dbReference>
<dbReference type="Gene3D" id="3.30.450.20">
    <property type="entry name" value="PAS domain"/>
    <property type="match status" value="1"/>
</dbReference>
<dbReference type="InterPro" id="IPR035965">
    <property type="entry name" value="PAS-like_dom_sf"/>
</dbReference>
<dbReference type="InterPro" id="IPR003018">
    <property type="entry name" value="GAF"/>
</dbReference>
<dbReference type="Gene3D" id="3.30.565.10">
    <property type="entry name" value="Histidine kinase-like ATPase, C-terminal domain"/>
    <property type="match status" value="1"/>
</dbReference>
<dbReference type="SUPFAM" id="SSF81606">
    <property type="entry name" value="PP2C-like"/>
    <property type="match status" value="1"/>
</dbReference>
<dbReference type="InterPro" id="IPR003594">
    <property type="entry name" value="HATPase_dom"/>
</dbReference>
<dbReference type="InterPro" id="IPR029016">
    <property type="entry name" value="GAF-like_dom_sf"/>
</dbReference>
<dbReference type="PANTHER" id="PTHR43156:SF2">
    <property type="entry name" value="STAGE II SPORULATION PROTEIN E"/>
    <property type="match status" value="1"/>
</dbReference>
<dbReference type="SMART" id="SM00331">
    <property type="entry name" value="PP2C_SIG"/>
    <property type="match status" value="1"/>
</dbReference>
<dbReference type="PANTHER" id="PTHR43156">
    <property type="entry name" value="STAGE II SPORULATION PROTEIN E-RELATED"/>
    <property type="match status" value="1"/>
</dbReference>
<name>A0ABP5WYF4_9ACTN</name>
<sequence length="680" mass="72997">MVRAGGPWPSLDDDAADAHALHAAERALRQMSDGFLTLGGEGRIGYSNAAAERLLGPPHRLAGRRLWEVPVLRQIPDLEDRCRKVMADGAPIGIDVRRPDGERWYRLRLMPVEDGLALTITDVTEERWREAARRRATARESLMDELTGALAEAVDTQSVVTAIAASILPAFRASGLIITAAEGGRLQVIGAVGYSPETIDALSGTTYPADSPTDVALRTRTPQFFGSTAELLARHPDVAGYPRAPDKDARVFLPLITSGRPMGVGVVSFDGRHRFDEEERTLLTALSSVIAQALERARLYDVAATQARELQRGLLPHILPSLPAVTGAARYLPADDGADVGGDWYDIIPLSSDRVALVIGDVMGRGISEAATMGRLRTAVRTLSELDLPPDEVLDRLNDIVSDLGADYFATCLYGIYDPVTGDFTYASAGHPPPSIACPDGTVTTCTTVTNPPLGAASPPFDTTTANLPDGTLLLLYTDGLLESADRDADQGMTRLTQTLATTLQNAPDTSLEALCDILTAALLPSDQLTGDDAALLVSRTGRLPASNVATWPLPEDPRAAGMAREHVRDQLAAWHLDEELTMTTELLVSELVGNVVRHAKGPMRLRMLRSRTLICEVSDGSLTTPLIRRADLADEGGRGLQLVAALTQRWGTRYNAGGKSIWTEQNIPETEAPARLTAG</sequence>
<protein>
    <recommendedName>
        <fullName evidence="6">GAF domain-containing protein</fullName>
    </recommendedName>
</protein>
<gene>
    <name evidence="4" type="ORF">GCM10010191_64540</name>
</gene>
<keyword evidence="1" id="KW-0378">Hydrolase</keyword>
<dbReference type="InterPro" id="IPR036457">
    <property type="entry name" value="PPM-type-like_dom_sf"/>
</dbReference>
<dbReference type="Pfam" id="PF07228">
    <property type="entry name" value="SpoIIE"/>
    <property type="match status" value="1"/>
</dbReference>
<evidence type="ECO:0000313" key="5">
    <source>
        <dbReference type="Proteomes" id="UP001501231"/>
    </source>
</evidence>
<dbReference type="Proteomes" id="UP001501231">
    <property type="component" value="Unassembled WGS sequence"/>
</dbReference>
<organism evidence="4 5">
    <name type="scientific">Actinomadura vinacea</name>
    <dbReference type="NCBI Taxonomy" id="115336"/>
    <lineage>
        <taxon>Bacteria</taxon>
        <taxon>Bacillati</taxon>
        <taxon>Actinomycetota</taxon>
        <taxon>Actinomycetes</taxon>
        <taxon>Streptosporangiales</taxon>
        <taxon>Thermomonosporaceae</taxon>
        <taxon>Actinomadura</taxon>
    </lineage>
</organism>
<comment type="caution">
    <text evidence="4">The sequence shown here is derived from an EMBL/GenBank/DDBJ whole genome shotgun (WGS) entry which is preliminary data.</text>
</comment>
<reference evidence="5" key="1">
    <citation type="journal article" date="2019" name="Int. J. Syst. Evol. Microbiol.">
        <title>The Global Catalogue of Microorganisms (GCM) 10K type strain sequencing project: providing services to taxonomists for standard genome sequencing and annotation.</title>
        <authorList>
            <consortium name="The Broad Institute Genomics Platform"/>
            <consortium name="The Broad Institute Genome Sequencing Center for Infectious Disease"/>
            <person name="Wu L."/>
            <person name="Ma J."/>
        </authorList>
    </citation>
    <scope>NUCLEOTIDE SEQUENCE [LARGE SCALE GENOMIC DNA]</scope>
    <source>
        <strain evidence="5">JCM 3325</strain>
    </source>
</reference>
<dbReference type="InterPro" id="IPR013656">
    <property type="entry name" value="PAS_4"/>
</dbReference>
<feature type="domain" description="PPM-type phosphatase" evidence="3">
    <location>
        <begin position="325"/>
        <end position="541"/>
    </location>
</feature>
<feature type="domain" description="PAS" evidence="2">
    <location>
        <begin position="22"/>
        <end position="87"/>
    </location>
</feature>
<dbReference type="InterPro" id="IPR000014">
    <property type="entry name" value="PAS"/>
</dbReference>
<dbReference type="Pfam" id="PF13185">
    <property type="entry name" value="GAF_2"/>
    <property type="match status" value="1"/>
</dbReference>
<dbReference type="InterPro" id="IPR001932">
    <property type="entry name" value="PPM-type_phosphatase-like_dom"/>
</dbReference>
<dbReference type="CDD" id="cd00130">
    <property type="entry name" value="PAS"/>
    <property type="match status" value="1"/>
</dbReference>
<dbReference type="InterPro" id="IPR052016">
    <property type="entry name" value="Bact_Sigma-Reg"/>
</dbReference>
<dbReference type="Gene3D" id="3.60.40.10">
    <property type="entry name" value="PPM-type phosphatase domain"/>
    <property type="match status" value="1"/>
</dbReference>
<proteinExistence type="predicted"/>
<dbReference type="EMBL" id="BAAARW010000024">
    <property type="protein sequence ID" value="GAA2440134.1"/>
    <property type="molecule type" value="Genomic_DNA"/>
</dbReference>
<dbReference type="InterPro" id="IPR036890">
    <property type="entry name" value="HATPase_C_sf"/>
</dbReference>
<dbReference type="CDD" id="cd16936">
    <property type="entry name" value="HATPase_RsbW-like"/>
    <property type="match status" value="1"/>
</dbReference>
<evidence type="ECO:0008006" key="6">
    <source>
        <dbReference type="Google" id="ProtNLM"/>
    </source>
</evidence>